<dbReference type="AlphaFoldDB" id="A0A5C8HSB3"/>
<dbReference type="InterPro" id="IPR009781">
    <property type="entry name" value="DUF1345"/>
</dbReference>
<evidence type="ECO:0000313" key="3">
    <source>
        <dbReference type="Proteomes" id="UP000321196"/>
    </source>
</evidence>
<reference evidence="2 3" key="1">
    <citation type="submission" date="2019-08" db="EMBL/GenBank/DDBJ databases">
        <authorList>
            <person name="Dong K."/>
        </authorList>
    </citation>
    <scope>NUCLEOTIDE SEQUENCE [LARGE SCALE GENOMIC DNA]</scope>
    <source>
        <strain evidence="2 3">M4-8</strain>
    </source>
</reference>
<keyword evidence="3" id="KW-1185">Reference proteome</keyword>
<protein>
    <submittedName>
        <fullName evidence="2">DUF1345 domain-containing protein</fullName>
    </submittedName>
</protein>
<keyword evidence="1" id="KW-0472">Membrane</keyword>
<dbReference type="OrthoDB" id="64737at2"/>
<organism evidence="2 3">
    <name type="scientific">Microbacterium mitrae</name>
    <dbReference type="NCBI Taxonomy" id="664640"/>
    <lineage>
        <taxon>Bacteria</taxon>
        <taxon>Bacillati</taxon>
        <taxon>Actinomycetota</taxon>
        <taxon>Actinomycetes</taxon>
        <taxon>Micrococcales</taxon>
        <taxon>Microbacteriaceae</taxon>
        <taxon>Microbacterium</taxon>
    </lineage>
</organism>
<accession>A0A5C8HSB3</accession>
<feature type="transmembrane region" description="Helical" evidence="1">
    <location>
        <begin position="113"/>
        <end position="135"/>
    </location>
</feature>
<evidence type="ECO:0000313" key="2">
    <source>
        <dbReference type="EMBL" id="TXK05953.1"/>
    </source>
</evidence>
<feature type="transmembrane region" description="Helical" evidence="1">
    <location>
        <begin position="37"/>
        <end position="60"/>
    </location>
</feature>
<gene>
    <name evidence="2" type="ORF">FVP60_02965</name>
</gene>
<dbReference type="EMBL" id="VRSW01000001">
    <property type="protein sequence ID" value="TXK05953.1"/>
    <property type="molecule type" value="Genomic_DNA"/>
</dbReference>
<keyword evidence="1" id="KW-0812">Transmembrane</keyword>
<comment type="caution">
    <text evidence="2">The sequence shown here is derived from an EMBL/GenBank/DDBJ whole genome shotgun (WGS) entry which is preliminary data.</text>
</comment>
<name>A0A5C8HSB3_9MICO</name>
<dbReference type="Proteomes" id="UP000321196">
    <property type="component" value="Unassembled WGS sequence"/>
</dbReference>
<dbReference type="Pfam" id="PF07077">
    <property type="entry name" value="DUF1345"/>
    <property type="match status" value="1"/>
</dbReference>
<feature type="transmembrane region" description="Helical" evidence="1">
    <location>
        <begin position="12"/>
        <end position="31"/>
    </location>
</feature>
<evidence type="ECO:0000256" key="1">
    <source>
        <dbReference type="SAM" id="Phobius"/>
    </source>
</evidence>
<feature type="transmembrane region" description="Helical" evidence="1">
    <location>
        <begin position="194"/>
        <end position="214"/>
    </location>
</feature>
<keyword evidence="1" id="KW-1133">Transmembrane helix</keyword>
<sequence>MREVQRVKLSSRWWRLATGLAIGALVTVLVVPIMDIWTGLLCGWAASATTVVVWVLLATWPMDGEQTRAHATREDPGRRVARLITLICSVASLGAVVVVLVSVPTARPEQQAWMAAIVVAAVVASWFLIQVDAMLRYARMYYSEKGGGIDFNQSEPPSYADFAYVSFGLGLTYQVADTDVQNTTFRRAFVVQSLLGYLFGAVILATIINLISSLG</sequence>
<proteinExistence type="predicted"/>
<feature type="transmembrane region" description="Helical" evidence="1">
    <location>
        <begin position="80"/>
        <end position="101"/>
    </location>
</feature>